<evidence type="ECO:0000313" key="3">
    <source>
        <dbReference type="Proteomes" id="UP000007799"/>
    </source>
</evidence>
<dbReference type="AlphaFoldDB" id="F2U3K5"/>
<accession>F2U3K5</accession>
<sequence>MRTTAKKKRRSTCIMLPSSSSSPSRRRTMPLILFPLLLLVLPLTAHFAGFVAATEQWRREGALGPAEKIVPRDVVPASLDRQSWEAVPTDLPQQYFVERKVTNDGGLLFVFSNENESDDGLPPCDVSAVLSYRERLDPIHQILLTRVRQKGVCHFHLVVVLWDVAWAYHQIEEYGRLLETRSRTTLLIHRGSLTCYLCLRNMALPYISSSKYTLWADHGTLWKDDMMEQLLKIAKTDPSKPVVVAPHVFEFDNTDGHITGWGHGPRAETGHSHHPYDFLQLFDSGEQHPVSVKTATRFTSPPWAKENADLTPTDVTQPHVFLTTNEYFLQIMPHYEPSGHARLHYGMNMPLLRKFGRRRQLVYMRAEGVYPLPTSSAEASDFLTFTWKWEPMSNIQSTHYTNAFNGFLDLDFRCIHSDEQHRLQKMAMLERVPSARETHTALIIAQLSLGYWHQFCFVDGADAGRATHPMLLPAGAHGFTCDRWYTMAEAVGMLPFVPSAGIVFRSDFSVLRSVPFNLTAADELRQQWGAAVKTFPWSRVTPMAEGTVETKCLERRHAIAVISGLSEKLPAHRRLLRCLQHVSSLVLEEEQTAGSSGGHNKQGKALAKLALKQGEPRLQLWLLLKTRPLKKTPVPLRLFAEVLDDVVERVRKADPGGAGSTLGLRYLAADGDADEQYVLSRTHVRVRSLRYYRITLEELTDLLRPEW</sequence>
<gene>
    <name evidence="2" type="ORF">PTSG_02872</name>
</gene>
<dbReference type="Proteomes" id="UP000007799">
    <property type="component" value="Unassembled WGS sequence"/>
</dbReference>
<evidence type="ECO:0000313" key="2">
    <source>
        <dbReference type="EMBL" id="EGD82199.1"/>
    </source>
</evidence>
<keyword evidence="3" id="KW-1185">Reference proteome</keyword>
<proteinExistence type="predicted"/>
<feature type="region of interest" description="Disordered" evidence="1">
    <location>
        <begin position="1"/>
        <end position="25"/>
    </location>
</feature>
<dbReference type="EMBL" id="GL832960">
    <property type="protein sequence ID" value="EGD82199.1"/>
    <property type="molecule type" value="Genomic_DNA"/>
</dbReference>
<feature type="compositionally biased region" description="Basic residues" evidence="1">
    <location>
        <begin position="1"/>
        <end position="11"/>
    </location>
</feature>
<name>F2U3K5_SALR5</name>
<organism evidence="3">
    <name type="scientific">Salpingoeca rosetta (strain ATCC 50818 / BSB-021)</name>
    <dbReference type="NCBI Taxonomy" id="946362"/>
    <lineage>
        <taxon>Eukaryota</taxon>
        <taxon>Choanoflagellata</taxon>
        <taxon>Craspedida</taxon>
        <taxon>Salpingoecidae</taxon>
        <taxon>Salpingoeca</taxon>
    </lineage>
</organism>
<protein>
    <submittedName>
        <fullName evidence="2">Uncharacterized protein</fullName>
    </submittedName>
</protein>
<reference evidence="2" key="1">
    <citation type="submission" date="2009-08" db="EMBL/GenBank/DDBJ databases">
        <title>Annotation of Salpingoeca rosetta.</title>
        <authorList>
            <consortium name="The Broad Institute Genome Sequencing Platform"/>
            <person name="Russ C."/>
            <person name="Cuomo C."/>
            <person name="Burger G."/>
            <person name="Gray M.W."/>
            <person name="Holland P.W.H."/>
            <person name="King N."/>
            <person name="Lang F.B.F."/>
            <person name="Roger A.J."/>
            <person name="Ruiz-Trillo I."/>
            <person name="Young S.K."/>
            <person name="Zeng Q."/>
            <person name="Gargeya S."/>
            <person name="Alvarado L."/>
            <person name="Berlin A."/>
            <person name="Chapman S.B."/>
            <person name="Chen Z."/>
            <person name="Freedman E."/>
            <person name="Gellesch M."/>
            <person name="Goldberg J."/>
            <person name="Griggs A."/>
            <person name="Gujja S."/>
            <person name="Heilman E."/>
            <person name="Heiman D."/>
            <person name="Howarth C."/>
            <person name="Mehta T."/>
            <person name="Neiman D."/>
            <person name="Pearson M."/>
            <person name="Roberts A."/>
            <person name="Saif S."/>
            <person name="Shea T."/>
            <person name="Shenoy N."/>
            <person name="Sisk P."/>
            <person name="Stolte C."/>
            <person name="Sykes S."/>
            <person name="White J."/>
            <person name="Yandava C."/>
            <person name="Haas B."/>
            <person name="Nusbaum C."/>
            <person name="Birren B."/>
        </authorList>
    </citation>
    <scope>NUCLEOTIDE SEQUENCE [LARGE SCALE GENOMIC DNA]</scope>
    <source>
        <strain evidence="2">ATCC 50818</strain>
    </source>
</reference>
<evidence type="ECO:0000256" key="1">
    <source>
        <dbReference type="SAM" id="MobiDB-lite"/>
    </source>
</evidence>
<dbReference type="InParanoid" id="F2U3K5"/>
<dbReference type="GeneID" id="16076968"/>
<dbReference type="RefSeq" id="XP_004996382.1">
    <property type="nucleotide sequence ID" value="XM_004996325.1"/>
</dbReference>
<dbReference type="KEGG" id="sre:PTSG_02872"/>